<sequence length="351" mass="40874">MKKVVNLMVVVVMMLTAMMVSTVTAETYVTVTVEGETVDFPDAQPFIDANNRTLVPIRFISEALGGQVSWDGDLQQATITYDNKVIKLVINKKEISVDDEVQVMDTQAILKNSRTYVPVRFVSEAMGANVEWDSTNYIVIITLNRDTVDLKGMTNEEIIQQLQEYPYLENNYGIDFMEDDEWLLNRYGQDKIKEFVGIGKSYMETFYNVDYKTYNKADYIEKLKWFFLESSSWIADDRIQRDSEEHINYWADMVTDKQISMHTEFITDETCIYTNGPILIRGRMNYIIESCNDMEWLRKYTRYGNVELGKEYTCVVDVEISNSAKNAHEKWETAERLLSDEHFITPIKEVK</sequence>
<accession>A0ACB5UQD2</accession>
<protein>
    <submittedName>
        <fullName evidence="1">Uncharacterized protein</fullName>
    </submittedName>
</protein>
<organism evidence="1 2">
    <name type="scientific">Vallitalea maricola</name>
    <dbReference type="NCBI Taxonomy" id="3074433"/>
    <lineage>
        <taxon>Bacteria</taxon>
        <taxon>Bacillati</taxon>
        <taxon>Bacillota</taxon>
        <taxon>Clostridia</taxon>
        <taxon>Lachnospirales</taxon>
        <taxon>Vallitaleaceae</taxon>
        <taxon>Vallitalea</taxon>
    </lineage>
</organism>
<evidence type="ECO:0000313" key="1">
    <source>
        <dbReference type="EMBL" id="GMQ65156.1"/>
    </source>
</evidence>
<evidence type="ECO:0000313" key="2">
    <source>
        <dbReference type="Proteomes" id="UP001374599"/>
    </source>
</evidence>
<dbReference type="Proteomes" id="UP001374599">
    <property type="component" value="Unassembled WGS sequence"/>
</dbReference>
<comment type="caution">
    <text evidence="1">The sequence shown here is derived from an EMBL/GenBank/DDBJ whole genome shotgun (WGS) entry which is preliminary data.</text>
</comment>
<reference evidence="1" key="1">
    <citation type="submission" date="2023-09" db="EMBL/GenBank/DDBJ databases">
        <title>Vallitalea sediminicola and Vallitalea maricola sp. nov., anaerobic bacteria isolated from marine sediment.</title>
        <authorList>
            <person name="Hirano S."/>
            <person name="Maeda A."/>
            <person name="Terahara T."/>
            <person name="Mori K."/>
            <person name="Hamada M."/>
            <person name="Matsumoto R."/>
            <person name="Kobayashi T."/>
        </authorList>
    </citation>
    <scope>NUCLEOTIDE SEQUENCE</scope>
    <source>
        <strain evidence="1">AN17-2</strain>
    </source>
</reference>
<gene>
    <name evidence="1" type="ORF">AN2V17_43980</name>
</gene>
<dbReference type="EMBL" id="BTPU01000099">
    <property type="protein sequence ID" value="GMQ65156.1"/>
    <property type="molecule type" value="Genomic_DNA"/>
</dbReference>
<proteinExistence type="predicted"/>
<name>A0ACB5UQD2_9FIRM</name>
<keyword evidence="2" id="KW-1185">Reference proteome</keyword>